<protein>
    <recommendedName>
        <fullName evidence="1">VOC domain-containing protein</fullName>
    </recommendedName>
</protein>
<dbReference type="InterPro" id="IPR004360">
    <property type="entry name" value="Glyas_Fos-R_dOase_dom"/>
</dbReference>
<organism evidence="2 3">
    <name type="scientific">Labilithrix luteola</name>
    <dbReference type="NCBI Taxonomy" id="1391654"/>
    <lineage>
        <taxon>Bacteria</taxon>
        <taxon>Pseudomonadati</taxon>
        <taxon>Myxococcota</taxon>
        <taxon>Polyangia</taxon>
        <taxon>Polyangiales</taxon>
        <taxon>Labilitrichaceae</taxon>
        <taxon>Labilithrix</taxon>
    </lineage>
</organism>
<dbReference type="Gene3D" id="3.10.180.10">
    <property type="entry name" value="2,3-Dihydroxybiphenyl 1,2-Dioxygenase, domain 1"/>
    <property type="match status" value="1"/>
</dbReference>
<dbReference type="AlphaFoldDB" id="A0A0K1PQL2"/>
<accession>A0A0K1PQL2</accession>
<sequence>MGCADGGGGGGSDGAREYARLVDPRLHHSRWGTDGLILQLHAWDADHHHGHMGDRSKPVGNGVTLWFEVDDFDAAVARARELEARVVLDVHRNPNAQHRELWIADPDGYTVVIASPDGEAPEP</sequence>
<dbReference type="STRING" id="1391654.AKJ09_02476"/>
<dbReference type="SUPFAM" id="SSF54593">
    <property type="entry name" value="Glyoxalase/Bleomycin resistance protein/Dihydroxybiphenyl dioxygenase"/>
    <property type="match status" value="1"/>
</dbReference>
<dbReference type="EMBL" id="CP012333">
    <property type="protein sequence ID" value="AKU95812.1"/>
    <property type="molecule type" value="Genomic_DNA"/>
</dbReference>
<name>A0A0K1PQL2_9BACT</name>
<gene>
    <name evidence="2" type="ORF">AKJ09_02476</name>
</gene>
<keyword evidence="3" id="KW-1185">Reference proteome</keyword>
<feature type="domain" description="VOC" evidence="1">
    <location>
        <begin position="1"/>
        <end position="116"/>
    </location>
</feature>
<dbReference type="Pfam" id="PF00903">
    <property type="entry name" value="Glyoxalase"/>
    <property type="match status" value="1"/>
</dbReference>
<dbReference type="InterPro" id="IPR029068">
    <property type="entry name" value="Glyas_Bleomycin-R_OHBP_Dase"/>
</dbReference>
<evidence type="ECO:0000313" key="3">
    <source>
        <dbReference type="Proteomes" id="UP000064967"/>
    </source>
</evidence>
<dbReference type="KEGG" id="llu:AKJ09_02476"/>
<evidence type="ECO:0000313" key="2">
    <source>
        <dbReference type="EMBL" id="AKU95812.1"/>
    </source>
</evidence>
<evidence type="ECO:0000259" key="1">
    <source>
        <dbReference type="PROSITE" id="PS51819"/>
    </source>
</evidence>
<reference evidence="2 3" key="1">
    <citation type="submission" date="2015-08" db="EMBL/GenBank/DDBJ databases">
        <authorList>
            <person name="Babu N.S."/>
            <person name="Beckwith C.J."/>
            <person name="Beseler K.G."/>
            <person name="Brison A."/>
            <person name="Carone J.V."/>
            <person name="Caskin T.P."/>
            <person name="Diamond M."/>
            <person name="Durham M.E."/>
            <person name="Foxe J.M."/>
            <person name="Go M."/>
            <person name="Henderson B.A."/>
            <person name="Jones I.B."/>
            <person name="McGettigan J.A."/>
            <person name="Micheletti S.J."/>
            <person name="Nasrallah M.E."/>
            <person name="Ortiz D."/>
            <person name="Piller C.R."/>
            <person name="Privatt S.R."/>
            <person name="Schneider S.L."/>
            <person name="Sharp S."/>
            <person name="Smith T.C."/>
            <person name="Stanton J.D."/>
            <person name="Ullery H.E."/>
            <person name="Wilson R.J."/>
            <person name="Serrano M.G."/>
            <person name="Buck G."/>
            <person name="Lee V."/>
            <person name="Wang Y."/>
            <person name="Carvalho R."/>
            <person name="Voegtly L."/>
            <person name="Shi R."/>
            <person name="Duckworth R."/>
            <person name="Johnson A."/>
            <person name="Loviza R."/>
            <person name="Walstead R."/>
            <person name="Shah Z."/>
            <person name="Kiflezghi M."/>
            <person name="Wade K."/>
            <person name="Ball S.L."/>
            <person name="Bradley K.W."/>
            <person name="Asai D.J."/>
            <person name="Bowman C.A."/>
            <person name="Russell D.A."/>
            <person name="Pope W.H."/>
            <person name="Jacobs-Sera D."/>
            <person name="Hendrix R.W."/>
            <person name="Hatfull G.F."/>
        </authorList>
    </citation>
    <scope>NUCLEOTIDE SEQUENCE [LARGE SCALE GENOMIC DNA]</scope>
    <source>
        <strain evidence="2 3">DSM 27648</strain>
    </source>
</reference>
<proteinExistence type="predicted"/>
<dbReference type="PROSITE" id="PS51819">
    <property type="entry name" value="VOC"/>
    <property type="match status" value="1"/>
</dbReference>
<dbReference type="Proteomes" id="UP000064967">
    <property type="component" value="Chromosome"/>
</dbReference>
<dbReference type="InterPro" id="IPR037523">
    <property type="entry name" value="VOC_core"/>
</dbReference>